<evidence type="ECO:0000313" key="2">
    <source>
        <dbReference type="Proteomes" id="UP001179842"/>
    </source>
</evidence>
<reference evidence="1" key="1">
    <citation type="submission" date="2023-04" db="EMBL/GenBank/DDBJ databases">
        <title>Completed genome of Mycoplasma lagogenitalium type strain 12MS.</title>
        <authorList>
            <person name="Spergser J."/>
        </authorList>
    </citation>
    <scope>NUCLEOTIDE SEQUENCE</scope>
    <source>
        <strain evidence="1">12MS</strain>
    </source>
</reference>
<sequence>MIINLDDKDRKVEIEFLNEKNEKVTEAVTVLFEFDELGENLVFYLSENNSILCMKLAEDGETLSYLEEDEEEIASDLLNDFLNENEFIKNGKPFDIFEEIETEE</sequence>
<organism evidence="1 2">
    <name type="scientific">Mesomycoplasma lagogenitalium</name>
    <dbReference type="NCBI Taxonomy" id="171286"/>
    <lineage>
        <taxon>Bacteria</taxon>
        <taxon>Bacillati</taxon>
        <taxon>Mycoplasmatota</taxon>
        <taxon>Mycoplasmoidales</taxon>
        <taxon>Metamycoplasmataceae</taxon>
        <taxon>Mesomycoplasma</taxon>
    </lineage>
</organism>
<gene>
    <name evidence="1" type="ORF">QEG99_03120</name>
</gene>
<accession>A0ABY8LV80</accession>
<dbReference type="EMBL" id="CP122979">
    <property type="protein sequence ID" value="WGI36433.1"/>
    <property type="molecule type" value="Genomic_DNA"/>
</dbReference>
<dbReference type="RefSeq" id="WP_280101734.1">
    <property type="nucleotide sequence ID" value="NZ_CP122979.1"/>
</dbReference>
<evidence type="ECO:0008006" key="3">
    <source>
        <dbReference type="Google" id="ProtNLM"/>
    </source>
</evidence>
<protein>
    <recommendedName>
        <fullName evidence="3">DUF1292 domain-containing protein</fullName>
    </recommendedName>
</protein>
<dbReference type="Proteomes" id="UP001179842">
    <property type="component" value="Chromosome"/>
</dbReference>
<name>A0ABY8LV80_9BACT</name>
<keyword evidence="2" id="KW-1185">Reference proteome</keyword>
<evidence type="ECO:0000313" key="1">
    <source>
        <dbReference type="EMBL" id="WGI36433.1"/>
    </source>
</evidence>
<proteinExistence type="predicted"/>